<dbReference type="Proteomes" id="UP000652074">
    <property type="component" value="Unassembled WGS sequence"/>
</dbReference>
<feature type="domain" description="DUF7065" evidence="2">
    <location>
        <begin position="9"/>
        <end position="63"/>
    </location>
</feature>
<reference evidence="3 4" key="1">
    <citation type="submission" date="2019-12" db="EMBL/GenBank/DDBJ databases">
        <title>Comparative genomics gives insights into the taxonomy of the Azoarcus-Aromatoleum group and reveals separate origins of nif in the plant-associated Azoarcus and non-plant-associated Aromatoleum sub-groups.</title>
        <authorList>
            <person name="Lafos M."/>
            <person name="Maluk M."/>
            <person name="Batista M."/>
            <person name="Junghare M."/>
            <person name="Carmona M."/>
            <person name="Faoro H."/>
            <person name="Cruz L.M."/>
            <person name="Battistoni F."/>
            <person name="De Souza E."/>
            <person name="Pedrosa F."/>
            <person name="Chen W.-M."/>
            <person name="Poole P.S."/>
            <person name="Dixon R.A."/>
            <person name="James E.K."/>
        </authorList>
    </citation>
    <scope>NUCLEOTIDE SEQUENCE [LARGE SCALE GENOMIC DNA]</scope>
    <source>
        <strain evidence="3 4">ToN1</strain>
    </source>
</reference>
<dbReference type="Pfam" id="PF23213">
    <property type="entry name" value="DUF7065"/>
    <property type="match status" value="1"/>
</dbReference>
<keyword evidence="4" id="KW-1185">Reference proteome</keyword>
<dbReference type="InterPro" id="IPR055492">
    <property type="entry name" value="DUF7064"/>
</dbReference>
<protein>
    <submittedName>
        <fullName evidence="3">Uncharacterized protein</fullName>
    </submittedName>
</protein>
<dbReference type="Pfam" id="PF23212">
    <property type="entry name" value="DUF7064"/>
    <property type="match status" value="1"/>
</dbReference>
<comment type="caution">
    <text evidence="3">The sequence shown here is derived from an EMBL/GenBank/DDBJ whole genome shotgun (WGS) entry which is preliminary data.</text>
</comment>
<dbReference type="EMBL" id="WTVR01000014">
    <property type="protein sequence ID" value="NMF88587.1"/>
    <property type="molecule type" value="Genomic_DNA"/>
</dbReference>
<evidence type="ECO:0000313" key="4">
    <source>
        <dbReference type="Proteomes" id="UP000652074"/>
    </source>
</evidence>
<dbReference type="InterPro" id="IPR055493">
    <property type="entry name" value="DUF7065"/>
</dbReference>
<proteinExistence type="predicted"/>
<dbReference type="SUPFAM" id="SSF159245">
    <property type="entry name" value="AttH-like"/>
    <property type="match status" value="1"/>
</dbReference>
<evidence type="ECO:0000259" key="2">
    <source>
        <dbReference type="Pfam" id="PF23213"/>
    </source>
</evidence>
<sequence length="333" mass="38181">MGVLLTDADEGVHEKGEQTNWNESRYVDFWDANQRVGGWFRIGNRPNAGWAEMSACITLPDGKTAFMFERPKITANTLHSGNQQWEIVQPWVANRVQYRGELMVMDDPWILIDPKRAFETAPRAFADIDLVCRSTGLKTVMGFDQDHIDKIFLPGQAGFHYQHLARTTGTVRVGEHCWQVAGFGGKDHSWGPRNWHAKIYLRWLIAALDDDNGFMLVRAVGPTKKTRSGFVLDKGKFHLVDDFDMKNHYAGEPNFELRKVELRIRSGERIWDAVGTPQSWLPLRHKQHNEKGEEAILRIVKSPTDWQMAGRHGEGMCEYHDLMVDERPIGLED</sequence>
<organism evidence="3 4">
    <name type="scientific">Aromatoleum petrolei</name>
    <dbReference type="NCBI Taxonomy" id="76116"/>
    <lineage>
        <taxon>Bacteria</taxon>
        <taxon>Pseudomonadati</taxon>
        <taxon>Pseudomonadota</taxon>
        <taxon>Betaproteobacteria</taxon>
        <taxon>Rhodocyclales</taxon>
        <taxon>Rhodocyclaceae</taxon>
        <taxon>Aromatoleum</taxon>
    </lineage>
</organism>
<evidence type="ECO:0000259" key="1">
    <source>
        <dbReference type="Pfam" id="PF23212"/>
    </source>
</evidence>
<name>A0ABX1MTZ7_9RHOO</name>
<accession>A0ABX1MTZ7</accession>
<dbReference type="RefSeq" id="WP_169206007.1">
    <property type="nucleotide sequence ID" value="NZ_CP059560.1"/>
</dbReference>
<evidence type="ECO:0000313" key="3">
    <source>
        <dbReference type="EMBL" id="NMF88587.1"/>
    </source>
</evidence>
<gene>
    <name evidence="3" type="ORF">GPA26_08815</name>
</gene>
<feature type="domain" description="DUF7064" evidence="1">
    <location>
        <begin position="200"/>
        <end position="321"/>
    </location>
</feature>